<proteinExistence type="predicted"/>
<dbReference type="Pfam" id="PF00455">
    <property type="entry name" value="DeoRC"/>
    <property type="match status" value="1"/>
</dbReference>
<protein>
    <submittedName>
        <fullName evidence="5">Transcriptional regulator</fullName>
    </submittedName>
</protein>
<reference evidence="5 6" key="1">
    <citation type="submission" date="2014-09" db="EMBL/GenBank/DDBJ databases">
        <title>Cedecea neteri SSMD04 Genome Sequencing.</title>
        <authorList>
            <person name="Tan J.-Y."/>
        </authorList>
    </citation>
    <scope>NUCLEOTIDE SEQUENCE [LARGE SCALE GENOMIC DNA]</scope>
    <source>
        <strain evidence="5 6">SSMD04</strain>
    </source>
</reference>
<dbReference type="InterPro" id="IPR036388">
    <property type="entry name" value="WH-like_DNA-bd_sf"/>
</dbReference>
<dbReference type="EMBL" id="CP009451">
    <property type="protein sequence ID" value="AIR06212.1"/>
    <property type="molecule type" value="Genomic_DNA"/>
</dbReference>
<evidence type="ECO:0000256" key="2">
    <source>
        <dbReference type="ARBA" id="ARBA00023125"/>
    </source>
</evidence>
<dbReference type="OrthoDB" id="5685843at2"/>
<feature type="domain" description="HTH deoR-type" evidence="4">
    <location>
        <begin position="3"/>
        <end position="58"/>
    </location>
</feature>
<dbReference type="Proteomes" id="UP000029481">
    <property type="component" value="Chromosome"/>
</dbReference>
<dbReference type="InterPro" id="IPR018356">
    <property type="entry name" value="Tscrpt_reg_HTH_DeoR_CS"/>
</dbReference>
<dbReference type="Pfam" id="PF08220">
    <property type="entry name" value="HTH_DeoR"/>
    <property type="match status" value="1"/>
</dbReference>
<dbReference type="FunFam" id="3.40.50.1360:FF:000006">
    <property type="entry name" value="Glucitol operon repressor"/>
    <property type="match status" value="1"/>
</dbReference>
<dbReference type="Gene3D" id="3.40.50.1360">
    <property type="match status" value="1"/>
</dbReference>
<dbReference type="SMART" id="SM01134">
    <property type="entry name" value="DeoRC"/>
    <property type="match status" value="1"/>
</dbReference>
<dbReference type="AlphaFoldDB" id="A0A089Q0L8"/>
<dbReference type="PROSITE" id="PS00894">
    <property type="entry name" value="HTH_DEOR_1"/>
    <property type="match status" value="1"/>
</dbReference>
<sequence length="261" mass="28650">MKPRQRQAAILEHLQKQGKCSVEDLAQHFQTTGTTIRKDLVLLETAGTVIRTYGGVVLSKDEPDPPIDHKTLINTQQKQQIADAAVKYIHDGDSIILDAGSTVLQMVPLLQRFNNITVMTNSLHIVNALSELDNEQTILMPGGTFRKKSASFHGQLAENAFEHFSFDRLFMGTDGIDLNAGVTTYNEVYTVSKAMCNAAREVILMADSSKFGRKSPNIVCGLESVDTIITDSGISHEFLTALREKGVKVIVTGEEDESAND</sequence>
<dbReference type="InterPro" id="IPR036390">
    <property type="entry name" value="WH_DNA-bd_sf"/>
</dbReference>
<dbReference type="InterPro" id="IPR037171">
    <property type="entry name" value="NagB/RpiA_transferase-like"/>
</dbReference>
<evidence type="ECO:0000259" key="4">
    <source>
        <dbReference type="PROSITE" id="PS51000"/>
    </source>
</evidence>
<dbReference type="InterPro" id="IPR001034">
    <property type="entry name" value="DeoR_HTH"/>
</dbReference>
<dbReference type="SMART" id="SM00420">
    <property type="entry name" value="HTH_DEOR"/>
    <property type="match status" value="1"/>
</dbReference>
<evidence type="ECO:0000256" key="3">
    <source>
        <dbReference type="ARBA" id="ARBA00023163"/>
    </source>
</evidence>
<dbReference type="PANTHER" id="PTHR30363:SF57">
    <property type="entry name" value="GLUCITOL OPERON REPRESSOR"/>
    <property type="match status" value="1"/>
</dbReference>
<dbReference type="SUPFAM" id="SSF100950">
    <property type="entry name" value="NagB/RpiA/CoA transferase-like"/>
    <property type="match status" value="1"/>
</dbReference>
<dbReference type="PROSITE" id="PS51000">
    <property type="entry name" value="HTH_DEOR_2"/>
    <property type="match status" value="1"/>
</dbReference>
<dbReference type="RefSeq" id="WP_038479497.1">
    <property type="nucleotide sequence ID" value="NZ_CP009451.1"/>
</dbReference>
<dbReference type="KEGG" id="cnt:JT31_16790"/>
<evidence type="ECO:0000313" key="5">
    <source>
        <dbReference type="EMBL" id="AIR06212.1"/>
    </source>
</evidence>
<organism evidence="5 6">
    <name type="scientific">Cedecea neteri</name>
    <dbReference type="NCBI Taxonomy" id="158822"/>
    <lineage>
        <taxon>Bacteria</taxon>
        <taxon>Pseudomonadati</taxon>
        <taxon>Pseudomonadota</taxon>
        <taxon>Gammaproteobacteria</taxon>
        <taxon>Enterobacterales</taxon>
        <taxon>Enterobacteriaceae</taxon>
        <taxon>Cedecea</taxon>
    </lineage>
</organism>
<dbReference type="InterPro" id="IPR050313">
    <property type="entry name" value="Carb_Metab_HTH_regulators"/>
</dbReference>
<name>A0A089Q0L8_9ENTR</name>
<dbReference type="SUPFAM" id="SSF46785">
    <property type="entry name" value="Winged helix' DNA-binding domain"/>
    <property type="match status" value="1"/>
</dbReference>
<dbReference type="GO" id="GO:0003677">
    <property type="term" value="F:DNA binding"/>
    <property type="evidence" value="ECO:0007669"/>
    <property type="project" value="UniProtKB-KW"/>
</dbReference>
<dbReference type="Gene3D" id="1.10.10.10">
    <property type="entry name" value="Winged helix-like DNA-binding domain superfamily/Winged helix DNA-binding domain"/>
    <property type="match status" value="1"/>
</dbReference>
<keyword evidence="1" id="KW-0805">Transcription regulation</keyword>
<keyword evidence="6" id="KW-1185">Reference proteome</keyword>
<keyword evidence="2" id="KW-0238">DNA-binding</keyword>
<dbReference type="InterPro" id="IPR014036">
    <property type="entry name" value="DeoR-like_C"/>
</dbReference>
<dbReference type="PANTHER" id="PTHR30363">
    <property type="entry name" value="HTH-TYPE TRANSCRIPTIONAL REGULATOR SRLR-RELATED"/>
    <property type="match status" value="1"/>
</dbReference>
<evidence type="ECO:0000313" key="6">
    <source>
        <dbReference type="Proteomes" id="UP000029481"/>
    </source>
</evidence>
<dbReference type="GO" id="GO:0003700">
    <property type="term" value="F:DNA-binding transcription factor activity"/>
    <property type="evidence" value="ECO:0007669"/>
    <property type="project" value="InterPro"/>
</dbReference>
<dbReference type="NCBIfam" id="NF007753">
    <property type="entry name" value="PRK10434.1"/>
    <property type="match status" value="1"/>
</dbReference>
<accession>A0A089Q0L8</accession>
<evidence type="ECO:0000256" key="1">
    <source>
        <dbReference type="ARBA" id="ARBA00023015"/>
    </source>
</evidence>
<gene>
    <name evidence="5" type="primary">srlR</name>
    <name evidence="5" type="ORF">JT31_16790</name>
</gene>
<keyword evidence="3" id="KW-0804">Transcription</keyword>